<dbReference type="Proteomes" id="UP001152622">
    <property type="component" value="Chromosome 3"/>
</dbReference>
<reference evidence="1" key="1">
    <citation type="journal article" date="2023" name="Science">
        <title>Genome structures resolve the early diversification of teleost fishes.</title>
        <authorList>
            <person name="Parey E."/>
            <person name="Louis A."/>
            <person name="Montfort J."/>
            <person name="Bouchez O."/>
            <person name="Roques C."/>
            <person name="Iampietro C."/>
            <person name="Lluch J."/>
            <person name="Castinel A."/>
            <person name="Donnadieu C."/>
            <person name="Desvignes T."/>
            <person name="Floi Bucao C."/>
            <person name="Jouanno E."/>
            <person name="Wen M."/>
            <person name="Mejri S."/>
            <person name="Dirks R."/>
            <person name="Jansen H."/>
            <person name="Henkel C."/>
            <person name="Chen W.J."/>
            <person name="Zahm M."/>
            <person name="Cabau C."/>
            <person name="Klopp C."/>
            <person name="Thompson A.W."/>
            <person name="Robinson-Rechavi M."/>
            <person name="Braasch I."/>
            <person name="Lecointre G."/>
            <person name="Bobe J."/>
            <person name="Postlethwait J.H."/>
            <person name="Berthelot C."/>
            <person name="Roest Crollius H."/>
            <person name="Guiguen Y."/>
        </authorList>
    </citation>
    <scope>NUCLEOTIDE SEQUENCE</scope>
    <source>
        <strain evidence="1">WJC10195</strain>
    </source>
</reference>
<evidence type="ECO:0000313" key="2">
    <source>
        <dbReference type="Proteomes" id="UP001152622"/>
    </source>
</evidence>
<name>A0A9Q1FX25_SYNKA</name>
<evidence type="ECO:0000313" key="1">
    <source>
        <dbReference type="EMBL" id="KAJ8369192.1"/>
    </source>
</evidence>
<comment type="caution">
    <text evidence="1">The sequence shown here is derived from an EMBL/GenBank/DDBJ whole genome shotgun (WGS) entry which is preliminary data.</text>
</comment>
<protein>
    <submittedName>
        <fullName evidence="1">Uncharacterized protein</fullName>
    </submittedName>
</protein>
<proteinExistence type="predicted"/>
<sequence>MALENASSPGVSKAGYNREEPRVLECKVFGVKPRLHREASTSKQMSCGRLKHREIGYSGLISSDLWLGILIPLRDVWGQWSFKSCGEISEEQVERAKLKLDSRQGQICMAMPWMMSELEKSWSAEKRFLREKRSFGKL</sequence>
<dbReference type="EMBL" id="JAINUF010000003">
    <property type="protein sequence ID" value="KAJ8369192.1"/>
    <property type="molecule type" value="Genomic_DNA"/>
</dbReference>
<gene>
    <name evidence="1" type="ORF">SKAU_G00092200</name>
</gene>
<keyword evidence="2" id="KW-1185">Reference proteome</keyword>
<accession>A0A9Q1FX25</accession>
<organism evidence="1 2">
    <name type="scientific">Synaphobranchus kaupii</name>
    <name type="common">Kaup's arrowtooth eel</name>
    <dbReference type="NCBI Taxonomy" id="118154"/>
    <lineage>
        <taxon>Eukaryota</taxon>
        <taxon>Metazoa</taxon>
        <taxon>Chordata</taxon>
        <taxon>Craniata</taxon>
        <taxon>Vertebrata</taxon>
        <taxon>Euteleostomi</taxon>
        <taxon>Actinopterygii</taxon>
        <taxon>Neopterygii</taxon>
        <taxon>Teleostei</taxon>
        <taxon>Anguilliformes</taxon>
        <taxon>Synaphobranchidae</taxon>
        <taxon>Synaphobranchus</taxon>
    </lineage>
</organism>
<dbReference type="AlphaFoldDB" id="A0A9Q1FX25"/>